<feature type="compositionally biased region" description="Basic and acidic residues" evidence="1">
    <location>
        <begin position="35"/>
        <end position="50"/>
    </location>
</feature>
<feature type="non-terminal residue" evidence="2">
    <location>
        <position position="1"/>
    </location>
</feature>
<dbReference type="Proteomes" id="UP000018936">
    <property type="component" value="Unassembled WGS sequence"/>
</dbReference>
<sequence>GREGRKEGNKKERKKKKERRKERKEGRKERKRRKEGKEGRKEGKEERSGLRDAIHENRAFSRVVMCNLVHATELENCKLQPCGLTAPPPGGFACKPIVREARLKGPEGALELNHPPLHTLVKLTSRCNPDQKPRPRARVCVGLGGLGSWGFVRGLDMSMRRTHCVVLKGIRERRGREGYQARVQGKRDRGIRT</sequence>
<evidence type="ECO:0000256" key="1">
    <source>
        <dbReference type="SAM" id="MobiDB-lite"/>
    </source>
</evidence>
<evidence type="ECO:0000313" key="3">
    <source>
        <dbReference type="Proteomes" id="UP000018936"/>
    </source>
</evidence>
<gene>
    <name evidence="2" type="ORF">L345_18092</name>
</gene>
<dbReference type="AlphaFoldDB" id="V8N3R6"/>
<protein>
    <submittedName>
        <fullName evidence="2">Uncharacterized protein</fullName>
    </submittedName>
</protein>
<feature type="region of interest" description="Disordered" evidence="1">
    <location>
        <begin position="1"/>
        <end position="50"/>
    </location>
</feature>
<keyword evidence="3" id="KW-1185">Reference proteome</keyword>
<feature type="non-terminal residue" evidence="2">
    <location>
        <position position="193"/>
    </location>
</feature>
<proteinExistence type="predicted"/>
<comment type="caution">
    <text evidence="2">The sequence shown here is derived from an EMBL/GenBank/DDBJ whole genome shotgun (WGS) entry which is preliminary data.</text>
</comment>
<feature type="compositionally biased region" description="Basic residues" evidence="1">
    <location>
        <begin position="11"/>
        <end position="22"/>
    </location>
</feature>
<evidence type="ECO:0000313" key="2">
    <source>
        <dbReference type="EMBL" id="ETE56197.1"/>
    </source>
</evidence>
<dbReference type="EMBL" id="AZIM01034925">
    <property type="protein sequence ID" value="ETE56197.1"/>
    <property type="molecule type" value="Genomic_DNA"/>
</dbReference>
<accession>V8N3R6</accession>
<reference evidence="2 3" key="1">
    <citation type="journal article" date="2013" name="Proc. Natl. Acad. Sci. U.S.A.">
        <title>The king cobra genome reveals dynamic gene evolution and adaptation in the snake venom system.</title>
        <authorList>
            <person name="Vonk F.J."/>
            <person name="Casewell N.R."/>
            <person name="Henkel C.V."/>
            <person name="Heimberg A.M."/>
            <person name="Jansen H.J."/>
            <person name="McCleary R.J."/>
            <person name="Kerkkamp H.M."/>
            <person name="Vos R.A."/>
            <person name="Guerreiro I."/>
            <person name="Calvete J.J."/>
            <person name="Wuster W."/>
            <person name="Woods A.E."/>
            <person name="Logan J.M."/>
            <person name="Harrison R.A."/>
            <person name="Castoe T.A."/>
            <person name="de Koning A.P."/>
            <person name="Pollock D.D."/>
            <person name="Yandell M."/>
            <person name="Calderon D."/>
            <person name="Renjifo C."/>
            <person name="Currier R.B."/>
            <person name="Salgado D."/>
            <person name="Pla D."/>
            <person name="Sanz L."/>
            <person name="Hyder A.S."/>
            <person name="Ribeiro J.M."/>
            <person name="Arntzen J.W."/>
            <person name="van den Thillart G.E."/>
            <person name="Boetzer M."/>
            <person name="Pirovano W."/>
            <person name="Dirks R.P."/>
            <person name="Spaink H.P."/>
            <person name="Duboule D."/>
            <person name="McGlinn E."/>
            <person name="Kini R.M."/>
            <person name="Richardson M.K."/>
        </authorList>
    </citation>
    <scope>NUCLEOTIDE SEQUENCE</scope>
    <source>
        <tissue evidence="2">Blood</tissue>
    </source>
</reference>
<feature type="compositionally biased region" description="Basic and acidic residues" evidence="1">
    <location>
        <begin position="1"/>
        <end position="10"/>
    </location>
</feature>
<organism evidence="2 3">
    <name type="scientific">Ophiophagus hannah</name>
    <name type="common">King cobra</name>
    <name type="synonym">Naja hannah</name>
    <dbReference type="NCBI Taxonomy" id="8665"/>
    <lineage>
        <taxon>Eukaryota</taxon>
        <taxon>Metazoa</taxon>
        <taxon>Chordata</taxon>
        <taxon>Craniata</taxon>
        <taxon>Vertebrata</taxon>
        <taxon>Euteleostomi</taxon>
        <taxon>Lepidosauria</taxon>
        <taxon>Squamata</taxon>
        <taxon>Bifurcata</taxon>
        <taxon>Unidentata</taxon>
        <taxon>Episquamata</taxon>
        <taxon>Toxicofera</taxon>
        <taxon>Serpentes</taxon>
        <taxon>Colubroidea</taxon>
        <taxon>Elapidae</taxon>
        <taxon>Elapinae</taxon>
        <taxon>Ophiophagus</taxon>
    </lineage>
</organism>
<name>V8N3R6_OPHHA</name>